<gene>
    <name evidence="2" type="ORF">V5J35_002458</name>
</gene>
<sequence>MKTTKFHVHLALTVIALLLTACGGGSGSSSSSSSATSFTGQFLDSPVQNIGYRTATQEGFTNEQGEFQYRASEKVTFYIGSIAFPPVNAEATVTPLDIAQAADPGNQNVKTDHPVSVNILRVLQSLDLDGNPETGIRIPATAAQFANQLLSSGIDFTDQNLDLDAQGSILDFVREVSGDSSKTIKPEGEALRHFKEQLATKDKPDYTGAWLLDSSQDKVSLLIFIEQESGSGIYYQAEFNEPDNNNGIEYGSYTYQPDTGQLTFINEVDTNGPAGINDESVRDSNHRLLNIQILNNKNVLAINRASYNPLTGTIESEESAFSRIKSVYEELYGVWRPEPSEGNDSVFVFAEDGRYYGIQSKEPNNQIGGEYGTFDLSESKLTFKIEQDHSGESLLSAVEQAESSATVEGNTLQITFSEGSESATVNLSRQ</sequence>
<dbReference type="RefSeq" id="WP_354016393.1">
    <property type="nucleotide sequence ID" value="NZ_JBEWTB010000002.1"/>
</dbReference>
<dbReference type="Proteomes" id="UP001549366">
    <property type="component" value="Unassembled WGS sequence"/>
</dbReference>
<protein>
    <submittedName>
        <fullName evidence="2">Uncharacterized protein</fullName>
    </submittedName>
</protein>
<feature type="signal peptide" evidence="1">
    <location>
        <begin position="1"/>
        <end position="21"/>
    </location>
</feature>
<comment type="caution">
    <text evidence="2">The sequence shown here is derived from an EMBL/GenBank/DDBJ whole genome shotgun (WGS) entry which is preliminary data.</text>
</comment>
<evidence type="ECO:0000256" key="1">
    <source>
        <dbReference type="SAM" id="SignalP"/>
    </source>
</evidence>
<keyword evidence="1" id="KW-0732">Signal</keyword>
<dbReference type="EMBL" id="JBEWTB010000002">
    <property type="protein sequence ID" value="MET4757266.1"/>
    <property type="molecule type" value="Genomic_DNA"/>
</dbReference>
<evidence type="ECO:0000313" key="3">
    <source>
        <dbReference type="Proteomes" id="UP001549366"/>
    </source>
</evidence>
<feature type="chain" id="PRO_5045178508" evidence="1">
    <location>
        <begin position="22"/>
        <end position="430"/>
    </location>
</feature>
<proteinExistence type="predicted"/>
<keyword evidence="3" id="KW-1185">Reference proteome</keyword>
<dbReference type="PROSITE" id="PS51257">
    <property type="entry name" value="PROKAR_LIPOPROTEIN"/>
    <property type="match status" value="1"/>
</dbReference>
<name>A0ABV2SHM2_9GAMM</name>
<evidence type="ECO:0000313" key="2">
    <source>
        <dbReference type="EMBL" id="MET4757266.1"/>
    </source>
</evidence>
<organism evidence="2 3">
    <name type="scientific">Endozoicomonas lisbonensis</name>
    <dbReference type="NCBI Taxonomy" id="3120522"/>
    <lineage>
        <taxon>Bacteria</taxon>
        <taxon>Pseudomonadati</taxon>
        <taxon>Pseudomonadota</taxon>
        <taxon>Gammaproteobacteria</taxon>
        <taxon>Oceanospirillales</taxon>
        <taxon>Endozoicomonadaceae</taxon>
        <taxon>Endozoicomonas</taxon>
    </lineage>
</organism>
<accession>A0ABV2SHM2</accession>
<reference evidence="2 3" key="1">
    <citation type="submission" date="2024-06" db="EMBL/GenBank/DDBJ databases">
        <title>Genomic Encyclopedia of Type Strains, Phase V (KMG-V): Genome sequencing to study the core and pangenomes of soil and plant-associated prokaryotes.</title>
        <authorList>
            <person name="Whitman W."/>
        </authorList>
    </citation>
    <scope>NUCLEOTIDE SEQUENCE [LARGE SCALE GENOMIC DNA]</scope>
    <source>
        <strain evidence="2 3">NE40</strain>
    </source>
</reference>